<evidence type="ECO:0000256" key="6">
    <source>
        <dbReference type="ARBA" id="ARBA00023055"/>
    </source>
</evidence>
<keyword evidence="2" id="KW-0813">Transport</keyword>
<dbReference type="FunFam" id="3.30.530.20:FF:000017">
    <property type="entry name" value="Phosphatidylcholine transfer protein, putative"/>
    <property type="match status" value="1"/>
</dbReference>
<keyword evidence="3" id="KW-0963">Cytoplasm</keyword>
<dbReference type="EMBL" id="KB295022">
    <property type="protein sequence ID" value="ELU13784.1"/>
    <property type="molecule type" value="Genomic_DNA"/>
</dbReference>
<evidence type="ECO:0000256" key="4">
    <source>
        <dbReference type="ARBA" id="ARBA00022553"/>
    </source>
</evidence>
<evidence type="ECO:0000256" key="2">
    <source>
        <dbReference type="ARBA" id="ARBA00022448"/>
    </source>
</evidence>
<keyword evidence="4" id="KW-0597">Phosphoprotein</keyword>
<comment type="subcellular location">
    <subcellularLocation>
        <location evidence="1">Cytoplasm</location>
    </subcellularLocation>
</comment>
<dbReference type="GO" id="GO:0005829">
    <property type="term" value="C:cytosol"/>
    <property type="evidence" value="ECO:0007669"/>
    <property type="project" value="UniProtKB-ARBA"/>
</dbReference>
<evidence type="ECO:0000256" key="11">
    <source>
        <dbReference type="ARBA" id="ARBA00079049"/>
    </source>
</evidence>
<dbReference type="EnsemblMetazoa" id="CapteT157995">
    <property type="protein sequence ID" value="CapteP157995"/>
    <property type="gene ID" value="CapteG157995"/>
</dbReference>
<keyword evidence="15" id="KW-1185">Reference proteome</keyword>
<dbReference type="OMA" id="LEYRKVW"/>
<dbReference type="SMART" id="SM00234">
    <property type="entry name" value="START"/>
    <property type="match status" value="1"/>
</dbReference>
<evidence type="ECO:0000256" key="7">
    <source>
        <dbReference type="ARBA" id="ARBA00023121"/>
    </source>
</evidence>
<dbReference type="EMBL" id="AMQN01018872">
    <property type="status" value="NOT_ANNOTATED_CDS"/>
    <property type="molecule type" value="Genomic_DNA"/>
</dbReference>
<dbReference type="OrthoDB" id="1295045at2759"/>
<dbReference type="PROSITE" id="PS50848">
    <property type="entry name" value="START"/>
    <property type="match status" value="1"/>
</dbReference>
<dbReference type="InterPro" id="IPR051213">
    <property type="entry name" value="START_lipid_transfer"/>
</dbReference>
<comment type="subunit">
    <text evidence="8">Interacts with ACOT13/THEM2.</text>
</comment>
<gene>
    <name evidence="13" type="ORF">CAPTEDRAFT_157995</name>
</gene>
<dbReference type="PANTHER" id="PTHR19308">
    <property type="entry name" value="PHOSPHATIDYLCHOLINE TRANSFER PROTEIN"/>
    <property type="match status" value="1"/>
</dbReference>
<dbReference type="AlphaFoldDB" id="R7V5F2"/>
<feature type="domain" description="START" evidence="12">
    <location>
        <begin position="176"/>
        <end position="364"/>
    </location>
</feature>
<dbReference type="Proteomes" id="UP000014760">
    <property type="component" value="Unassembled WGS sequence"/>
</dbReference>
<dbReference type="Pfam" id="PF01852">
    <property type="entry name" value="START"/>
    <property type="match status" value="1"/>
</dbReference>
<evidence type="ECO:0000256" key="5">
    <source>
        <dbReference type="ARBA" id="ARBA00022990"/>
    </source>
</evidence>
<dbReference type="GO" id="GO:0008289">
    <property type="term" value="F:lipid binding"/>
    <property type="evidence" value="ECO:0007669"/>
    <property type="project" value="UniProtKB-KW"/>
</dbReference>
<evidence type="ECO:0000259" key="12">
    <source>
        <dbReference type="PROSITE" id="PS50848"/>
    </source>
</evidence>
<keyword evidence="7" id="KW-0446">Lipid-binding</keyword>
<evidence type="ECO:0000256" key="8">
    <source>
        <dbReference type="ARBA" id="ARBA00063535"/>
    </source>
</evidence>
<dbReference type="GO" id="GO:0006869">
    <property type="term" value="P:lipid transport"/>
    <property type="evidence" value="ECO:0007669"/>
    <property type="project" value="UniProtKB-KW"/>
</dbReference>
<protein>
    <recommendedName>
        <fullName evidence="9">Phosphatidylcholine transfer protein</fullName>
    </recommendedName>
    <alternativeName>
        <fullName evidence="11">START domain-containing protein 2</fullName>
    </alternativeName>
    <alternativeName>
        <fullName evidence="10">StAR-related lipid transfer protein 2</fullName>
    </alternativeName>
</protein>
<evidence type="ECO:0000256" key="10">
    <source>
        <dbReference type="ARBA" id="ARBA00077188"/>
    </source>
</evidence>
<organism evidence="13">
    <name type="scientific">Capitella teleta</name>
    <name type="common">Polychaete worm</name>
    <dbReference type="NCBI Taxonomy" id="283909"/>
    <lineage>
        <taxon>Eukaryota</taxon>
        <taxon>Metazoa</taxon>
        <taxon>Spiralia</taxon>
        <taxon>Lophotrochozoa</taxon>
        <taxon>Annelida</taxon>
        <taxon>Polychaeta</taxon>
        <taxon>Sedentaria</taxon>
        <taxon>Scolecida</taxon>
        <taxon>Capitellidae</taxon>
        <taxon>Capitella</taxon>
    </lineage>
</organism>
<dbReference type="SUPFAM" id="SSF55961">
    <property type="entry name" value="Bet v1-like"/>
    <property type="match status" value="1"/>
</dbReference>
<dbReference type="STRING" id="283909.R7V5F2"/>
<keyword evidence="5" id="KW-0007">Acetylation</keyword>
<dbReference type="PANTHER" id="PTHR19308:SF8">
    <property type="entry name" value="STAR-RELATED LIPID TRANSFER PROTEIN 7, MITOCHONDRIAL"/>
    <property type="match status" value="1"/>
</dbReference>
<dbReference type="Gene3D" id="3.30.530.20">
    <property type="match status" value="1"/>
</dbReference>
<evidence type="ECO:0000256" key="9">
    <source>
        <dbReference type="ARBA" id="ARBA00069061"/>
    </source>
</evidence>
<dbReference type="InterPro" id="IPR023393">
    <property type="entry name" value="START-like_dom_sf"/>
</dbReference>
<evidence type="ECO:0000313" key="13">
    <source>
        <dbReference type="EMBL" id="ELU13784.1"/>
    </source>
</evidence>
<evidence type="ECO:0000313" key="14">
    <source>
        <dbReference type="EnsemblMetazoa" id="CapteP157995"/>
    </source>
</evidence>
<evidence type="ECO:0000256" key="3">
    <source>
        <dbReference type="ARBA" id="ARBA00022490"/>
    </source>
</evidence>
<reference evidence="15" key="1">
    <citation type="submission" date="2012-12" db="EMBL/GenBank/DDBJ databases">
        <authorList>
            <person name="Hellsten U."/>
            <person name="Grimwood J."/>
            <person name="Chapman J.A."/>
            <person name="Shapiro H."/>
            <person name="Aerts A."/>
            <person name="Otillar R.P."/>
            <person name="Terry A.Y."/>
            <person name="Boore J.L."/>
            <person name="Simakov O."/>
            <person name="Marletaz F."/>
            <person name="Cho S.-J."/>
            <person name="Edsinger-Gonzales E."/>
            <person name="Havlak P."/>
            <person name="Kuo D.-H."/>
            <person name="Larsson T."/>
            <person name="Lv J."/>
            <person name="Arendt D."/>
            <person name="Savage R."/>
            <person name="Osoegawa K."/>
            <person name="de Jong P."/>
            <person name="Lindberg D.R."/>
            <person name="Seaver E.C."/>
            <person name="Weisblat D.A."/>
            <person name="Putnam N.H."/>
            <person name="Grigoriev I.V."/>
            <person name="Rokhsar D.S."/>
        </authorList>
    </citation>
    <scope>NUCLEOTIDE SEQUENCE</scope>
    <source>
        <strain evidence="15">I ESC-2004</strain>
    </source>
</reference>
<reference evidence="13 15" key="2">
    <citation type="journal article" date="2013" name="Nature">
        <title>Insights into bilaterian evolution from three spiralian genomes.</title>
        <authorList>
            <person name="Simakov O."/>
            <person name="Marletaz F."/>
            <person name="Cho S.J."/>
            <person name="Edsinger-Gonzales E."/>
            <person name="Havlak P."/>
            <person name="Hellsten U."/>
            <person name="Kuo D.H."/>
            <person name="Larsson T."/>
            <person name="Lv J."/>
            <person name="Arendt D."/>
            <person name="Savage R."/>
            <person name="Osoegawa K."/>
            <person name="de Jong P."/>
            <person name="Grimwood J."/>
            <person name="Chapman J.A."/>
            <person name="Shapiro H."/>
            <person name="Aerts A."/>
            <person name="Otillar R.P."/>
            <person name="Terry A.Y."/>
            <person name="Boore J.L."/>
            <person name="Grigoriev I.V."/>
            <person name="Lindberg D.R."/>
            <person name="Seaver E.C."/>
            <person name="Weisblat D.A."/>
            <person name="Putnam N.H."/>
            <person name="Rokhsar D.S."/>
        </authorList>
    </citation>
    <scope>NUCLEOTIDE SEQUENCE</scope>
    <source>
        <strain evidence="13 15">I ESC-2004</strain>
    </source>
</reference>
<sequence length="386" mass="45251">MALRNAHQLHKEAFRRLFGSDLSPNNGHGRLIFSRNIRDLHRDSRQHISSEWSLKGLYNQMTHRLNTLAGIFAKQCNVIAAQRMRRAIQIFTHYHKLGYDQEVFKNLVEKIRFGVSPRNRPFYALLGAAAFRWEEKGISKEELQEVASDMDYIDAKAAHSTPTDTAQVIVKESMLDGWEKVIDKDHFHVWRKPIPDSYLYQYKVFGTYNDLPARAFFNAQIDTEFRKQWDRLVIKLDVIDRNEESGDEIVQWVMHFPYPMYSREYVYIRNTMVDYSRKLMVIINRSVEHPSCELQKQYVRVNTYLSNMVIRPHTSFDEDGFDYVLTYYDEPKAAIPSSCYNWMAKTGVPDFVDKVHDAAKKLYEQTHGVDHKRTPGCESGQQAMAM</sequence>
<evidence type="ECO:0000256" key="1">
    <source>
        <dbReference type="ARBA" id="ARBA00004496"/>
    </source>
</evidence>
<proteinExistence type="predicted"/>
<accession>R7V5F2</accession>
<reference evidence="14" key="3">
    <citation type="submission" date="2015-06" db="UniProtKB">
        <authorList>
            <consortium name="EnsemblMetazoa"/>
        </authorList>
    </citation>
    <scope>IDENTIFICATION</scope>
</reference>
<dbReference type="HOGENOM" id="CLU_042209_0_0_1"/>
<name>R7V5F2_CAPTE</name>
<keyword evidence="6" id="KW-0445">Lipid transport</keyword>
<dbReference type="InterPro" id="IPR002913">
    <property type="entry name" value="START_lipid-bd_dom"/>
</dbReference>
<evidence type="ECO:0000313" key="15">
    <source>
        <dbReference type="Proteomes" id="UP000014760"/>
    </source>
</evidence>